<organism evidence="3 4">
    <name type="scientific">Halalkalicoccus tibetensis</name>
    <dbReference type="NCBI Taxonomy" id="175632"/>
    <lineage>
        <taxon>Archaea</taxon>
        <taxon>Methanobacteriati</taxon>
        <taxon>Methanobacteriota</taxon>
        <taxon>Stenosarchaea group</taxon>
        <taxon>Halobacteria</taxon>
        <taxon>Halobacteriales</taxon>
        <taxon>Halococcaceae</taxon>
        <taxon>Halalkalicoccus</taxon>
    </lineage>
</organism>
<evidence type="ECO:0000256" key="1">
    <source>
        <dbReference type="SAM" id="MobiDB-lite"/>
    </source>
</evidence>
<dbReference type="RefSeq" id="WP_340605112.1">
    <property type="nucleotide sequence ID" value="NZ_JBBMXV010000004.1"/>
</dbReference>
<proteinExistence type="predicted"/>
<feature type="compositionally biased region" description="Basic and acidic residues" evidence="1">
    <location>
        <begin position="199"/>
        <end position="208"/>
    </location>
</feature>
<accession>A0ABD5VBE9</accession>
<dbReference type="InterPro" id="IPR029044">
    <property type="entry name" value="Nucleotide-diphossugar_trans"/>
</dbReference>
<feature type="domain" description="MobA-like NTP transferase" evidence="2">
    <location>
        <begin position="25"/>
        <end position="185"/>
    </location>
</feature>
<dbReference type="InterPro" id="IPR025877">
    <property type="entry name" value="MobA-like_NTP_Trfase"/>
</dbReference>
<evidence type="ECO:0000313" key="4">
    <source>
        <dbReference type="Proteomes" id="UP001596312"/>
    </source>
</evidence>
<dbReference type="AlphaFoldDB" id="A0ABD5VBE9"/>
<dbReference type="Pfam" id="PF12804">
    <property type="entry name" value="NTP_transf_3"/>
    <property type="match status" value="1"/>
</dbReference>
<dbReference type="SUPFAM" id="SSF53448">
    <property type="entry name" value="Nucleotide-diphospho-sugar transferases"/>
    <property type="match status" value="1"/>
</dbReference>
<name>A0ABD5VBE9_9EURY</name>
<dbReference type="CDD" id="cd04182">
    <property type="entry name" value="GT_2_like_f"/>
    <property type="match status" value="1"/>
</dbReference>
<dbReference type="Gene3D" id="3.90.550.10">
    <property type="entry name" value="Spore Coat Polysaccharide Biosynthesis Protein SpsA, Chain A"/>
    <property type="match status" value="1"/>
</dbReference>
<feature type="region of interest" description="Disordered" evidence="1">
    <location>
        <begin position="193"/>
        <end position="219"/>
    </location>
</feature>
<dbReference type="PANTHER" id="PTHR43777:SF1">
    <property type="entry name" value="MOLYBDENUM COFACTOR CYTIDYLYLTRANSFERASE"/>
    <property type="match status" value="1"/>
</dbReference>
<evidence type="ECO:0000313" key="3">
    <source>
        <dbReference type="EMBL" id="MFC6906540.1"/>
    </source>
</evidence>
<keyword evidence="4" id="KW-1185">Reference proteome</keyword>
<evidence type="ECO:0000259" key="2">
    <source>
        <dbReference type="Pfam" id="PF12804"/>
    </source>
</evidence>
<reference evidence="3 4" key="1">
    <citation type="journal article" date="2019" name="Int. J. Syst. Evol. Microbiol.">
        <title>The Global Catalogue of Microorganisms (GCM) 10K type strain sequencing project: providing services to taxonomists for standard genome sequencing and annotation.</title>
        <authorList>
            <consortium name="The Broad Institute Genomics Platform"/>
            <consortium name="The Broad Institute Genome Sequencing Center for Infectious Disease"/>
            <person name="Wu L."/>
            <person name="Ma J."/>
        </authorList>
    </citation>
    <scope>NUCLEOTIDE SEQUENCE [LARGE SCALE GENOMIC DNA]</scope>
    <source>
        <strain evidence="3 4">CGMCC 1.3240</strain>
    </source>
</reference>
<sequence length="219" mass="22961">MTRGTLPVVEPPFPGRERRAATVRGVVLAAGTSSRYGDRNKLLEPVDGEPLVRRAVASLLGAPLAGVTVVLGHEHERVRTALAECGVEFRYNDAYARGQSGSLRTGVEAVRDAGADAAVFALGDMPAVSRGTIETLVEAHRRTGRSALAAGHDGRRGNPVLFDAVHFDALTRVSGDVGGRDVLRGAPDAAVVETGDPGVLRDVDRPGDLEGVEEPSGRE</sequence>
<gene>
    <name evidence="3" type="ORF">ACFQGH_15190</name>
</gene>
<dbReference type="EMBL" id="JBHSXQ010000004">
    <property type="protein sequence ID" value="MFC6906540.1"/>
    <property type="molecule type" value="Genomic_DNA"/>
</dbReference>
<dbReference type="Proteomes" id="UP001596312">
    <property type="component" value="Unassembled WGS sequence"/>
</dbReference>
<comment type="caution">
    <text evidence="3">The sequence shown here is derived from an EMBL/GenBank/DDBJ whole genome shotgun (WGS) entry which is preliminary data.</text>
</comment>
<dbReference type="PANTHER" id="PTHR43777">
    <property type="entry name" value="MOLYBDENUM COFACTOR CYTIDYLYLTRANSFERASE"/>
    <property type="match status" value="1"/>
</dbReference>
<protein>
    <submittedName>
        <fullName evidence="3">Nucleotidyltransferase family protein</fullName>
    </submittedName>
</protein>
<dbReference type="GO" id="GO:0016779">
    <property type="term" value="F:nucleotidyltransferase activity"/>
    <property type="evidence" value="ECO:0007669"/>
    <property type="project" value="UniProtKB-ARBA"/>
</dbReference>